<dbReference type="Pfam" id="PF01408">
    <property type="entry name" value="GFO_IDH_MocA"/>
    <property type="match status" value="1"/>
</dbReference>
<dbReference type="InterPro" id="IPR055170">
    <property type="entry name" value="GFO_IDH_MocA-like_dom"/>
</dbReference>
<gene>
    <name evidence="5" type="primary">g5672</name>
    <name evidence="5" type="ORF">VP750_LOCUS4856</name>
</gene>
<keyword evidence="6" id="KW-1185">Reference proteome</keyword>
<dbReference type="Gene3D" id="3.30.360.10">
    <property type="entry name" value="Dihydrodipicolinate Reductase, domain 2"/>
    <property type="match status" value="1"/>
</dbReference>
<dbReference type="Proteomes" id="UP001497392">
    <property type="component" value="Unassembled WGS sequence"/>
</dbReference>
<evidence type="ECO:0000259" key="4">
    <source>
        <dbReference type="Pfam" id="PF22725"/>
    </source>
</evidence>
<evidence type="ECO:0000313" key="6">
    <source>
        <dbReference type="Proteomes" id="UP001497392"/>
    </source>
</evidence>
<comment type="caution">
    <text evidence="5">The sequence shown here is derived from an EMBL/GenBank/DDBJ whole genome shotgun (WGS) entry which is preliminary data.</text>
</comment>
<evidence type="ECO:0000256" key="1">
    <source>
        <dbReference type="ARBA" id="ARBA00010928"/>
    </source>
</evidence>
<reference evidence="5 6" key="1">
    <citation type="submission" date="2024-06" db="EMBL/GenBank/DDBJ databases">
        <authorList>
            <person name="Kraege A."/>
            <person name="Thomma B."/>
        </authorList>
    </citation>
    <scope>NUCLEOTIDE SEQUENCE [LARGE SCALE GENOMIC DNA]</scope>
</reference>
<evidence type="ECO:0000313" key="5">
    <source>
        <dbReference type="EMBL" id="CAL5223197.1"/>
    </source>
</evidence>
<dbReference type="InterPro" id="IPR050463">
    <property type="entry name" value="Gfo/Idh/MocA_oxidrdct_glycsds"/>
</dbReference>
<sequence length="359" mass="39187">MAAKTGAQALDKIRVGIIGAGGNTKLHHIPKLQAIPGVEVVKIANRSEESAAKVCKELGVAQATGNWQDVISDPSLNAIVVGTWPYLHRTLVLEALQAGKHVLTEARLAMNASEAKEMYNASLRHPNLVTQVVPSPLTFEFDATIQAIVKQGTLGELLYIEVRALSNSFAEKDGAPLSWRTDQRYSGLNIGVLGIFFEPLQRWVGDAVAVQARAKTVVRLREDQETGELRSVHIPDHLDILADMAIGAQAHIVVSSVIGGVPGFSKGYVLYGKEGTLFLDLAAKKLYLTKKGAEGQREEVAIPEDKKEVWRVEEEFVAAIRKQGSIRRTTFEQGVRYMEFTEAVTRSIQSGCTVKLPLV</sequence>
<keyword evidence="2" id="KW-0560">Oxidoreductase</keyword>
<evidence type="ECO:0000256" key="2">
    <source>
        <dbReference type="ARBA" id="ARBA00023002"/>
    </source>
</evidence>
<proteinExistence type="inferred from homology"/>
<dbReference type="Gene3D" id="3.40.50.720">
    <property type="entry name" value="NAD(P)-binding Rossmann-like Domain"/>
    <property type="match status" value="1"/>
</dbReference>
<dbReference type="PANTHER" id="PTHR43818:SF11">
    <property type="entry name" value="BCDNA.GH03377"/>
    <property type="match status" value="1"/>
</dbReference>
<dbReference type="PANTHER" id="PTHR43818">
    <property type="entry name" value="BCDNA.GH03377"/>
    <property type="match status" value="1"/>
</dbReference>
<feature type="domain" description="GFO/IDH/MocA-like oxidoreductase" evidence="4">
    <location>
        <begin position="144"/>
        <end position="277"/>
    </location>
</feature>
<accession>A0ABP1G025</accession>
<dbReference type="InterPro" id="IPR000683">
    <property type="entry name" value="Gfo/Idh/MocA-like_OxRdtase_N"/>
</dbReference>
<name>A0ABP1G025_9CHLO</name>
<organism evidence="5 6">
    <name type="scientific">Coccomyxa viridis</name>
    <dbReference type="NCBI Taxonomy" id="1274662"/>
    <lineage>
        <taxon>Eukaryota</taxon>
        <taxon>Viridiplantae</taxon>
        <taxon>Chlorophyta</taxon>
        <taxon>core chlorophytes</taxon>
        <taxon>Trebouxiophyceae</taxon>
        <taxon>Trebouxiophyceae incertae sedis</taxon>
        <taxon>Coccomyxaceae</taxon>
        <taxon>Coccomyxa</taxon>
    </lineage>
</organism>
<dbReference type="InterPro" id="IPR036291">
    <property type="entry name" value="NAD(P)-bd_dom_sf"/>
</dbReference>
<dbReference type="SUPFAM" id="SSF51735">
    <property type="entry name" value="NAD(P)-binding Rossmann-fold domains"/>
    <property type="match status" value="1"/>
</dbReference>
<comment type="similarity">
    <text evidence="1">Belongs to the Gfo/Idh/MocA family.</text>
</comment>
<protein>
    <submittedName>
        <fullName evidence="5">G5672 protein</fullName>
    </submittedName>
</protein>
<dbReference type="Pfam" id="PF22725">
    <property type="entry name" value="GFO_IDH_MocA_C3"/>
    <property type="match status" value="1"/>
</dbReference>
<evidence type="ECO:0000259" key="3">
    <source>
        <dbReference type="Pfam" id="PF01408"/>
    </source>
</evidence>
<dbReference type="EMBL" id="CAXHTA020000008">
    <property type="protein sequence ID" value="CAL5223197.1"/>
    <property type="molecule type" value="Genomic_DNA"/>
</dbReference>
<feature type="domain" description="Gfo/Idh/MocA-like oxidoreductase N-terminal" evidence="3">
    <location>
        <begin position="13"/>
        <end position="128"/>
    </location>
</feature>
<dbReference type="SUPFAM" id="SSF55347">
    <property type="entry name" value="Glyceraldehyde-3-phosphate dehydrogenase-like, C-terminal domain"/>
    <property type="match status" value="1"/>
</dbReference>